<reference evidence="1 2" key="1">
    <citation type="journal article" date="2010" name="J. Bacteriol.">
        <title>Genome sequence of the milbemycin-producing bacterium Streptomyces bingchenggensis.</title>
        <authorList>
            <person name="Wang X.J."/>
            <person name="Yan Y.J."/>
            <person name="Zhang B."/>
            <person name="An J."/>
            <person name="Wang J.J."/>
            <person name="Tian J."/>
            <person name="Jiang L."/>
            <person name="Chen Y.H."/>
            <person name="Huang S.X."/>
            <person name="Yin M."/>
            <person name="Zhang J."/>
            <person name="Gao A.L."/>
            <person name="Liu C.X."/>
            <person name="Zhu Z.X."/>
            <person name="Xiang W.S."/>
        </authorList>
    </citation>
    <scope>NUCLEOTIDE SEQUENCE [LARGE SCALE GENOMIC DNA]</scope>
    <source>
        <strain evidence="1 2">BCW-1</strain>
    </source>
</reference>
<keyword evidence="2" id="KW-1185">Reference proteome</keyword>
<protein>
    <submittedName>
        <fullName evidence="1">Uncharacterized protein</fullName>
    </submittedName>
</protein>
<gene>
    <name evidence="1" type="ordered locus">SBI_02468</name>
</gene>
<dbReference type="HOGENOM" id="CLU_2865728_0_0_11"/>
<evidence type="ECO:0000313" key="1">
    <source>
        <dbReference type="EMBL" id="ADI05589.1"/>
    </source>
</evidence>
<evidence type="ECO:0000313" key="2">
    <source>
        <dbReference type="Proteomes" id="UP000000377"/>
    </source>
</evidence>
<sequence length="64" mass="7231">MSAQDDILWQTAEHAGHRVASPLEALSSGTVAIGDWLNQDPRRFFATWINDRNKPLLREADGQR</sequence>
<dbReference type="EMBL" id="CP002047">
    <property type="protein sequence ID" value="ADI05589.1"/>
    <property type="molecule type" value="Genomic_DNA"/>
</dbReference>
<dbReference type="RefSeq" id="WP_014175066.1">
    <property type="nucleotide sequence ID" value="NC_016582.1"/>
</dbReference>
<dbReference type="KEGG" id="sbh:SBI_02468"/>
<dbReference type="AlphaFoldDB" id="D7BX44"/>
<proteinExistence type="predicted"/>
<accession>D7BX44</accession>
<organism evidence="1 2">
    <name type="scientific">Streptomyces bingchenggensis (strain BCW-1)</name>
    <dbReference type="NCBI Taxonomy" id="749414"/>
    <lineage>
        <taxon>Bacteria</taxon>
        <taxon>Bacillati</taxon>
        <taxon>Actinomycetota</taxon>
        <taxon>Actinomycetes</taxon>
        <taxon>Kitasatosporales</taxon>
        <taxon>Streptomycetaceae</taxon>
        <taxon>Streptomyces</taxon>
    </lineage>
</organism>
<dbReference type="PATRIC" id="fig|749414.3.peg.2556"/>
<dbReference type="Proteomes" id="UP000000377">
    <property type="component" value="Chromosome"/>
</dbReference>
<name>D7BX44_STRBB</name>